<gene>
    <name evidence="1" type="ORF">H7U19_16380</name>
</gene>
<reference evidence="1" key="1">
    <citation type="submission" date="2020-08" db="EMBL/GenBank/DDBJ databases">
        <title>Hyunsoonleella sp. strain SJ7 genome sequencing and assembly.</title>
        <authorList>
            <person name="Kim I."/>
        </authorList>
    </citation>
    <scope>NUCLEOTIDE SEQUENCE</scope>
    <source>
        <strain evidence="1">SJ7</strain>
    </source>
</reference>
<keyword evidence="2" id="KW-1185">Reference proteome</keyword>
<dbReference type="AlphaFoldDB" id="A0A923H9U7"/>
<dbReference type="EMBL" id="JACNMF010000007">
    <property type="protein sequence ID" value="MBC3759991.1"/>
    <property type="molecule type" value="Genomic_DNA"/>
</dbReference>
<evidence type="ECO:0000313" key="1">
    <source>
        <dbReference type="EMBL" id="MBC3759991.1"/>
    </source>
</evidence>
<organism evidence="1 2">
    <name type="scientific">Hyunsoonleella aquatilis</name>
    <dbReference type="NCBI Taxonomy" id="2762758"/>
    <lineage>
        <taxon>Bacteria</taxon>
        <taxon>Pseudomonadati</taxon>
        <taxon>Bacteroidota</taxon>
        <taxon>Flavobacteriia</taxon>
        <taxon>Flavobacteriales</taxon>
        <taxon>Flavobacteriaceae</taxon>
    </lineage>
</organism>
<name>A0A923H9U7_9FLAO</name>
<dbReference type="RefSeq" id="WP_186563962.1">
    <property type="nucleotide sequence ID" value="NZ_JACNMF010000007.1"/>
</dbReference>
<proteinExistence type="predicted"/>
<accession>A0A923H9U7</accession>
<evidence type="ECO:0000313" key="2">
    <source>
        <dbReference type="Proteomes" id="UP000656244"/>
    </source>
</evidence>
<comment type="caution">
    <text evidence="1">The sequence shown here is derived from an EMBL/GenBank/DDBJ whole genome shotgun (WGS) entry which is preliminary data.</text>
</comment>
<sequence length="85" mass="9913">MVRKETHIGYVLSALAQEGYIEPPRLKSGEINYTAFAKQIKDLFEVDVAEGTLRKYLNPEDDKFEENQRTFKKQNFHLPNVKLVN</sequence>
<dbReference type="Proteomes" id="UP000656244">
    <property type="component" value="Unassembled WGS sequence"/>
</dbReference>
<protein>
    <submittedName>
        <fullName evidence="1">Uncharacterized protein</fullName>
    </submittedName>
</protein>